<dbReference type="AlphaFoldDB" id="A0ABD1QU14"/>
<evidence type="ECO:0000256" key="1">
    <source>
        <dbReference type="SAM" id="Phobius"/>
    </source>
</evidence>
<keyword evidence="1" id="KW-1133">Transmembrane helix</keyword>
<dbReference type="PANTHER" id="PTHR11697">
    <property type="entry name" value="GENERAL TRANSCRIPTION FACTOR 2-RELATED ZINC FINGER PROTEIN"/>
    <property type="match status" value="1"/>
</dbReference>
<evidence type="ECO:0000313" key="2">
    <source>
        <dbReference type="EMBL" id="KAL2479685.1"/>
    </source>
</evidence>
<keyword evidence="3" id="KW-1185">Reference proteome</keyword>
<protein>
    <submittedName>
        <fullName evidence="2">Uncharacterized protein</fullName>
    </submittedName>
</protein>
<dbReference type="EMBL" id="JBFOLK010000010">
    <property type="protein sequence ID" value="KAL2479685.1"/>
    <property type="molecule type" value="Genomic_DNA"/>
</dbReference>
<keyword evidence="1" id="KW-0472">Membrane</keyword>
<dbReference type="PANTHER" id="PTHR11697:SF230">
    <property type="entry name" value="ZINC FINGER, MYM DOMAIN CONTAINING 1"/>
    <property type="match status" value="1"/>
</dbReference>
<gene>
    <name evidence="2" type="ORF">Adt_32651</name>
</gene>
<dbReference type="Proteomes" id="UP001604336">
    <property type="component" value="Unassembled WGS sequence"/>
</dbReference>
<accession>A0ABD1QU14</accession>
<proteinExistence type="predicted"/>
<reference evidence="3" key="1">
    <citation type="submission" date="2024-07" db="EMBL/GenBank/DDBJ databases">
        <title>Two chromosome-level genome assemblies of Korean endemic species Abeliophyllum distichum and Forsythia ovata (Oleaceae).</title>
        <authorList>
            <person name="Jang H."/>
        </authorList>
    </citation>
    <scope>NUCLEOTIDE SEQUENCE [LARGE SCALE GENOMIC DNA]</scope>
</reference>
<sequence length="171" mass="19498">MRNEMDKWDEKDVQSEIDVTQLPSHPGLRIPIREYDVNFLCDDNEEIKSPALKIAPENLKLTSPDIQKDIVSAAASETINVMINDIVDILAIEEQLETYIIDTRSDKDFRGLRGLGDIANKLVLTKKSEVYPLLYKLVALALILAVATVTVERVFFAMYYVKNRLGKSNWR</sequence>
<dbReference type="InterPro" id="IPR055298">
    <property type="entry name" value="AtLOH3-like"/>
</dbReference>
<name>A0ABD1QU14_9LAMI</name>
<feature type="transmembrane region" description="Helical" evidence="1">
    <location>
        <begin position="133"/>
        <end position="161"/>
    </location>
</feature>
<comment type="caution">
    <text evidence="2">The sequence shown here is derived from an EMBL/GenBank/DDBJ whole genome shotgun (WGS) entry which is preliminary data.</text>
</comment>
<evidence type="ECO:0000313" key="3">
    <source>
        <dbReference type="Proteomes" id="UP001604336"/>
    </source>
</evidence>
<keyword evidence="1" id="KW-0812">Transmembrane</keyword>
<organism evidence="2 3">
    <name type="scientific">Abeliophyllum distichum</name>
    <dbReference type="NCBI Taxonomy" id="126358"/>
    <lineage>
        <taxon>Eukaryota</taxon>
        <taxon>Viridiplantae</taxon>
        <taxon>Streptophyta</taxon>
        <taxon>Embryophyta</taxon>
        <taxon>Tracheophyta</taxon>
        <taxon>Spermatophyta</taxon>
        <taxon>Magnoliopsida</taxon>
        <taxon>eudicotyledons</taxon>
        <taxon>Gunneridae</taxon>
        <taxon>Pentapetalae</taxon>
        <taxon>asterids</taxon>
        <taxon>lamiids</taxon>
        <taxon>Lamiales</taxon>
        <taxon>Oleaceae</taxon>
        <taxon>Forsythieae</taxon>
        <taxon>Abeliophyllum</taxon>
    </lineage>
</organism>